<dbReference type="VEuPathDB" id="VectorBase:GAUT050824"/>
<sequence>MMIKVMVAIPTFMRKRTSFHSHNICAKRLQRHIASFNGYERSVWSGEPLPRAMSTVNSSTPADNMDISDSNEEEDAEDAKMREERVAAYAAEKSRYPALIGRSYVLLDVKPSDDENDMAELE</sequence>
<accession>A0A1A9VXJ9</accession>
<dbReference type="EnsemblMetazoa" id="GAUT050824-RA">
    <property type="protein sequence ID" value="GAUT050824-PA"/>
    <property type="gene ID" value="GAUT050824"/>
</dbReference>
<dbReference type="InterPro" id="IPR049720">
    <property type="entry name" value="EF1B_bsu/dsu"/>
</dbReference>
<evidence type="ECO:0000313" key="2">
    <source>
        <dbReference type="EnsemblMetazoa" id="GAUT050824-PA"/>
    </source>
</evidence>
<evidence type="ECO:0000313" key="3">
    <source>
        <dbReference type="Proteomes" id="UP000078200"/>
    </source>
</evidence>
<dbReference type="AlphaFoldDB" id="A0A1A9VXJ9"/>
<dbReference type="GO" id="GO:0005829">
    <property type="term" value="C:cytosol"/>
    <property type="evidence" value="ECO:0007669"/>
    <property type="project" value="TreeGrafter"/>
</dbReference>
<feature type="region of interest" description="Disordered" evidence="1">
    <location>
        <begin position="52"/>
        <end position="82"/>
    </location>
</feature>
<dbReference type="PANTHER" id="PTHR11595">
    <property type="entry name" value="EF-HAND AND COILED-COIL DOMAIN-CONTAINING FAMILY MEMBER"/>
    <property type="match status" value="1"/>
</dbReference>
<evidence type="ECO:0000256" key="1">
    <source>
        <dbReference type="SAM" id="MobiDB-lite"/>
    </source>
</evidence>
<name>A0A1A9VXJ9_GLOAU</name>
<dbReference type="GO" id="GO:0003746">
    <property type="term" value="F:translation elongation factor activity"/>
    <property type="evidence" value="ECO:0007669"/>
    <property type="project" value="InterPro"/>
</dbReference>
<keyword evidence="3" id="KW-1185">Reference proteome</keyword>
<dbReference type="Proteomes" id="UP000078200">
    <property type="component" value="Unassembled WGS sequence"/>
</dbReference>
<organism evidence="2 3">
    <name type="scientific">Glossina austeni</name>
    <name type="common">Savannah tsetse fly</name>
    <dbReference type="NCBI Taxonomy" id="7395"/>
    <lineage>
        <taxon>Eukaryota</taxon>
        <taxon>Metazoa</taxon>
        <taxon>Ecdysozoa</taxon>
        <taxon>Arthropoda</taxon>
        <taxon>Hexapoda</taxon>
        <taxon>Insecta</taxon>
        <taxon>Pterygota</taxon>
        <taxon>Neoptera</taxon>
        <taxon>Endopterygota</taxon>
        <taxon>Diptera</taxon>
        <taxon>Brachycera</taxon>
        <taxon>Muscomorpha</taxon>
        <taxon>Hippoboscoidea</taxon>
        <taxon>Glossinidae</taxon>
        <taxon>Glossina</taxon>
    </lineage>
</organism>
<proteinExistence type="predicted"/>
<dbReference type="STRING" id="7395.A0A1A9VXJ9"/>
<dbReference type="GO" id="GO:0005085">
    <property type="term" value="F:guanyl-nucleotide exchange factor activity"/>
    <property type="evidence" value="ECO:0007669"/>
    <property type="project" value="TreeGrafter"/>
</dbReference>
<reference evidence="2" key="1">
    <citation type="submission" date="2020-05" db="UniProtKB">
        <authorList>
            <consortium name="EnsemblMetazoa"/>
        </authorList>
    </citation>
    <scope>IDENTIFICATION</scope>
    <source>
        <strain evidence="2">TTRI</strain>
    </source>
</reference>
<dbReference type="PANTHER" id="PTHR11595:SF21">
    <property type="entry name" value="ELONGATION FACTOR 1-BETA"/>
    <property type="match status" value="1"/>
</dbReference>
<protein>
    <submittedName>
        <fullName evidence="2">Uncharacterized protein</fullName>
    </submittedName>
</protein>
<dbReference type="GO" id="GO:0005853">
    <property type="term" value="C:eukaryotic translation elongation factor 1 complex"/>
    <property type="evidence" value="ECO:0007669"/>
    <property type="project" value="InterPro"/>
</dbReference>